<dbReference type="RefSeq" id="WP_021780216.1">
    <property type="nucleotide sequence ID" value="NZ_BANO01000099.1"/>
</dbReference>
<proteinExistence type="predicted"/>
<dbReference type="GO" id="GO:0019441">
    <property type="term" value="P:L-tryptophan catabolic process to kynurenine"/>
    <property type="evidence" value="ECO:0007669"/>
    <property type="project" value="InterPro"/>
</dbReference>
<dbReference type="PANTHER" id="PTHR40072:SF1">
    <property type="entry name" value="MOLYBDOPTERIN-GUANINE DINUCLEOTIDE BIOSYNTHESIS ADAPTER PROTEIN"/>
    <property type="match status" value="1"/>
</dbReference>
<dbReference type="AlphaFoldDB" id="U2YVB7"/>
<dbReference type="GO" id="GO:0006777">
    <property type="term" value="P:Mo-molybdopterin cofactor biosynthetic process"/>
    <property type="evidence" value="ECO:0007669"/>
    <property type="project" value="InterPro"/>
</dbReference>
<evidence type="ECO:0000313" key="3">
    <source>
        <dbReference type="Proteomes" id="UP000016986"/>
    </source>
</evidence>
<protein>
    <submittedName>
        <fullName evidence="2">Molybdopterin-guanine dinucleotide biosynthesis protein mobB</fullName>
    </submittedName>
</protein>
<dbReference type="PANTHER" id="PTHR40072">
    <property type="entry name" value="MOLYBDOPTERIN-GUANINE DINUCLEOTIDE BIOSYNTHESIS ADAPTER PROTEIN-RELATED"/>
    <property type="match status" value="1"/>
</dbReference>
<dbReference type="Gene3D" id="3.40.50.300">
    <property type="entry name" value="P-loop containing nucleotide triphosphate hydrolases"/>
    <property type="match status" value="1"/>
</dbReference>
<dbReference type="NCBIfam" id="TIGR00176">
    <property type="entry name" value="mobB"/>
    <property type="match status" value="1"/>
</dbReference>
<evidence type="ECO:0000313" key="2">
    <source>
        <dbReference type="EMBL" id="GAD52717.1"/>
    </source>
</evidence>
<gene>
    <name evidence="2" type="ORF">MBEHAL_1477</name>
</gene>
<feature type="domain" description="Molybdopterin-guanine dinucleotide biosynthesis protein B (MobB)" evidence="1">
    <location>
        <begin position="20"/>
        <end position="133"/>
    </location>
</feature>
<reference evidence="2 3" key="1">
    <citation type="submission" date="2013-09" db="EMBL/GenBank/DDBJ databases">
        <title>Whole genome sequencing of Halarchaeum acidiphilum strain MH1-52-1.</title>
        <authorList>
            <person name="Shimane Y."/>
            <person name="Minegishi H."/>
            <person name="Nishi S."/>
            <person name="Echigo A."/>
            <person name="Shuto A."/>
            <person name="Konishi M."/>
            <person name="Ito T."/>
            <person name="Ohkuma M."/>
            <person name="Ohta Y."/>
            <person name="Nagano Y."/>
            <person name="Tsubouchi T."/>
            <person name="Mori K."/>
            <person name="Usui K."/>
            <person name="Kamekura M."/>
            <person name="Usami R."/>
            <person name="Takaki Y."/>
            <person name="Hatada Y."/>
        </authorList>
    </citation>
    <scope>NUCLEOTIDE SEQUENCE [LARGE SCALE GENOMIC DNA]</scope>
    <source>
        <strain evidence="2 3">JCM 16109</strain>
    </source>
</reference>
<evidence type="ECO:0000259" key="1">
    <source>
        <dbReference type="Pfam" id="PF03205"/>
    </source>
</evidence>
<dbReference type="GO" id="GO:0005525">
    <property type="term" value="F:GTP binding"/>
    <property type="evidence" value="ECO:0007669"/>
    <property type="project" value="InterPro"/>
</dbReference>
<dbReference type="InterPro" id="IPR027417">
    <property type="entry name" value="P-loop_NTPase"/>
</dbReference>
<sequence length="392" mass="41226">MRDATNPLPVGVAYDAVMYVVGVVGESGAGKTTLVERLVSALDRAGTTVGTVKGIHHAVELDEPGKDTHRHRTAGAARVVGVTPELTASFQPVGKDDGGADAALDRALDEFADDVDVVLVEGFSSSALPKLVVGDPEAIAFDGDVLERVARPDDADVDALAARVLDATRGDPGSERSSPETLVDLTHELATGMPVYPGDPETVIETVATNADDGYHVCSLALGTHAGTHVDAPRHVDADGATLGAFALDDFRLDARLAPVDAGAREAIGIEHLPEPDDADVLVVRTGWDAHWDTDVYFDHPYLTADAAAWCAEHDYHLAIDFLSPDPTPTANADPGEPSGFPAHGRLLGADRLVFENLTGLDDVPTRFVFCAYPLKVDADGAPVRAVAEIDR</sequence>
<dbReference type="eggNOG" id="arCOG00532">
    <property type="taxonomic scope" value="Archaea"/>
</dbReference>
<dbReference type="Pfam" id="PF03205">
    <property type="entry name" value="MobB"/>
    <property type="match status" value="1"/>
</dbReference>
<organism evidence="2 3">
    <name type="scientific">Halarchaeum acidiphilum MH1-52-1</name>
    <dbReference type="NCBI Taxonomy" id="1261545"/>
    <lineage>
        <taxon>Archaea</taxon>
        <taxon>Methanobacteriati</taxon>
        <taxon>Methanobacteriota</taxon>
        <taxon>Stenosarchaea group</taxon>
        <taxon>Halobacteria</taxon>
        <taxon>Halobacteriales</taxon>
        <taxon>Halobacteriaceae</taxon>
    </lineage>
</organism>
<dbReference type="Pfam" id="PF04199">
    <property type="entry name" value="Cyclase"/>
    <property type="match status" value="1"/>
</dbReference>
<dbReference type="eggNOG" id="arCOG02462">
    <property type="taxonomic scope" value="Archaea"/>
</dbReference>
<dbReference type="Proteomes" id="UP000016986">
    <property type="component" value="Unassembled WGS sequence"/>
</dbReference>
<dbReference type="GO" id="GO:0004061">
    <property type="term" value="F:arylformamidase activity"/>
    <property type="evidence" value="ECO:0007669"/>
    <property type="project" value="InterPro"/>
</dbReference>
<dbReference type="InterPro" id="IPR037175">
    <property type="entry name" value="KFase_sf"/>
</dbReference>
<dbReference type="Gene3D" id="3.50.30.50">
    <property type="entry name" value="Putative cyclase"/>
    <property type="match status" value="1"/>
</dbReference>
<dbReference type="InterPro" id="IPR007325">
    <property type="entry name" value="KFase/CYL"/>
</dbReference>
<name>U2YVB7_9EURY</name>
<dbReference type="EMBL" id="BATA01000032">
    <property type="protein sequence ID" value="GAD52717.1"/>
    <property type="molecule type" value="Genomic_DNA"/>
</dbReference>
<comment type="caution">
    <text evidence="2">The sequence shown here is derived from an EMBL/GenBank/DDBJ whole genome shotgun (WGS) entry which is preliminary data.</text>
</comment>
<dbReference type="InterPro" id="IPR004435">
    <property type="entry name" value="MobB_dom"/>
</dbReference>
<accession>U2YVB7</accession>
<dbReference type="SUPFAM" id="SSF102198">
    <property type="entry name" value="Putative cyclase"/>
    <property type="match status" value="1"/>
</dbReference>
<dbReference type="InterPro" id="IPR052539">
    <property type="entry name" value="MGD_biosynthesis_adapter"/>
</dbReference>
<dbReference type="OrthoDB" id="9014at2157"/>
<keyword evidence="3" id="KW-1185">Reference proteome</keyword>
<dbReference type="SUPFAM" id="SSF52540">
    <property type="entry name" value="P-loop containing nucleoside triphosphate hydrolases"/>
    <property type="match status" value="1"/>
</dbReference>